<sequence>MDFSSDISRVVFNATSYNFGASNEISRGGFVSSNSLVLDSEKGELVKSPPIIGDKKICDANKTLVALKNHREAERRRRNKINCHLAKLRGLVPSSTKMDKATLLAEVIRQVKELKNNANQASKGYSIPIDGDEVKVEVESCEDGGVDGSILYKASICCDYQPELLSDLKQTLDTLQLQLVRAELSTLGDRVKNEFVYNCCKVDIYNIELCQLIASNVHQALSSVLDKASASMDYSLRAPHPCNQLQQTSTLSCNHDFCSC</sequence>
<protein>
    <submittedName>
        <fullName evidence="1">Uncharacterized protein</fullName>
    </submittedName>
</protein>
<gene>
    <name evidence="1" type="ORF">MILVUS5_LOCUS25169</name>
</gene>
<accession>A0ACB0KSM6</accession>
<reference evidence="1" key="1">
    <citation type="submission" date="2023-10" db="EMBL/GenBank/DDBJ databases">
        <authorList>
            <person name="Rodriguez Cubillos JULIANA M."/>
            <person name="De Vega J."/>
        </authorList>
    </citation>
    <scope>NUCLEOTIDE SEQUENCE</scope>
</reference>
<evidence type="ECO:0000313" key="1">
    <source>
        <dbReference type="EMBL" id="CAJ2658863.1"/>
    </source>
</evidence>
<evidence type="ECO:0000313" key="2">
    <source>
        <dbReference type="Proteomes" id="UP001177021"/>
    </source>
</evidence>
<dbReference type="Proteomes" id="UP001177021">
    <property type="component" value="Unassembled WGS sequence"/>
</dbReference>
<keyword evidence="2" id="KW-1185">Reference proteome</keyword>
<organism evidence="1 2">
    <name type="scientific">Trifolium pratense</name>
    <name type="common">Red clover</name>
    <dbReference type="NCBI Taxonomy" id="57577"/>
    <lineage>
        <taxon>Eukaryota</taxon>
        <taxon>Viridiplantae</taxon>
        <taxon>Streptophyta</taxon>
        <taxon>Embryophyta</taxon>
        <taxon>Tracheophyta</taxon>
        <taxon>Spermatophyta</taxon>
        <taxon>Magnoliopsida</taxon>
        <taxon>eudicotyledons</taxon>
        <taxon>Gunneridae</taxon>
        <taxon>Pentapetalae</taxon>
        <taxon>rosids</taxon>
        <taxon>fabids</taxon>
        <taxon>Fabales</taxon>
        <taxon>Fabaceae</taxon>
        <taxon>Papilionoideae</taxon>
        <taxon>50 kb inversion clade</taxon>
        <taxon>NPAAA clade</taxon>
        <taxon>Hologalegina</taxon>
        <taxon>IRL clade</taxon>
        <taxon>Trifolieae</taxon>
        <taxon>Trifolium</taxon>
    </lineage>
</organism>
<comment type="caution">
    <text evidence="1">The sequence shown here is derived from an EMBL/GenBank/DDBJ whole genome shotgun (WGS) entry which is preliminary data.</text>
</comment>
<dbReference type="EMBL" id="CASHSV030000311">
    <property type="protein sequence ID" value="CAJ2658863.1"/>
    <property type="molecule type" value="Genomic_DNA"/>
</dbReference>
<proteinExistence type="predicted"/>
<name>A0ACB0KSM6_TRIPR</name>